<evidence type="ECO:0000259" key="7">
    <source>
        <dbReference type="PROSITE" id="PS50234"/>
    </source>
</evidence>
<keyword evidence="3 6" id="KW-1133">Transmembrane helix</keyword>
<evidence type="ECO:0000313" key="10">
    <source>
        <dbReference type="Proteomes" id="UP001064782"/>
    </source>
</evidence>
<feature type="transmembrane region" description="Helical" evidence="6">
    <location>
        <begin position="314"/>
        <end position="333"/>
    </location>
</feature>
<protein>
    <submittedName>
        <fullName evidence="9">UPF0353 protein</fullName>
    </submittedName>
</protein>
<evidence type="ECO:0000256" key="4">
    <source>
        <dbReference type="ARBA" id="ARBA00023136"/>
    </source>
</evidence>
<reference evidence="9" key="1">
    <citation type="submission" date="2022-08" db="EMBL/GenBank/DDBJ databases">
        <title>Mycobacterium kiyosense sp. nov., scotochromogenic slow-glowing species isolated from respiratory specimens.</title>
        <authorList>
            <person name="Fukano H."/>
            <person name="Kazumi Y."/>
            <person name="Sakagami N."/>
            <person name="Ato M."/>
            <person name="Mitarai S."/>
            <person name="Hoshino Y."/>
        </authorList>
    </citation>
    <scope>NUCLEOTIDE SEQUENCE</scope>
    <source>
        <strain evidence="9">1413</strain>
        <strain evidence="8">SRL2020-028</strain>
    </source>
</reference>
<proteinExistence type="predicted"/>
<dbReference type="InterPro" id="IPR036465">
    <property type="entry name" value="vWFA_dom_sf"/>
</dbReference>
<dbReference type="Pfam" id="PF13519">
    <property type="entry name" value="VWA_2"/>
    <property type="match status" value="1"/>
</dbReference>
<dbReference type="PROSITE" id="PS50234">
    <property type="entry name" value="VWFA"/>
    <property type="match status" value="1"/>
</dbReference>
<dbReference type="InterPro" id="IPR002035">
    <property type="entry name" value="VWF_A"/>
</dbReference>
<name>A0A9P3Q503_9MYCO</name>
<evidence type="ECO:0000313" key="9">
    <source>
        <dbReference type="EMBL" id="GLD29757.1"/>
    </source>
</evidence>
<dbReference type="SUPFAM" id="SSF53300">
    <property type="entry name" value="vWA-like"/>
    <property type="match status" value="1"/>
</dbReference>
<feature type="transmembrane region" description="Helical" evidence="6">
    <location>
        <begin position="67"/>
        <end position="85"/>
    </location>
</feature>
<comment type="caution">
    <text evidence="9">The sequence shown here is derived from an EMBL/GenBank/DDBJ whole genome shotgun (WGS) entry which is preliminary data.</text>
</comment>
<dbReference type="PANTHER" id="PTHR22550">
    <property type="entry name" value="SPORE GERMINATION PROTEIN"/>
    <property type="match status" value="1"/>
</dbReference>
<organism evidence="9 10">
    <name type="scientific">Mycobacterium kiyosense</name>
    <dbReference type="NCBI Taxonomy" id="2871094"/>
    <lineage>
        <taxon>Bacteria</taxon>
        <taxon>Bacillati</taxon>
        <taxon>Actinomycetota</taxon>
        <taxon>Actinomycetes</taxon>
        <taxon>Mycobacteriales</taxon>
        <taxon>Mycobacteriaceae</taxon>
        <taxon>Mycobacterium</taxon>
    </lineage>
</organism>
<keyword evidence="1" id="KW-1003">Cell membrane</keyword>
<evidence type="ECO:0000313" key="8">
    <source>
        <dbReference type="EMBL" id="GLB81765.1"/>
    </source>
</evidence>
<gene>
    <name evidence="9" type="ORF">Mkiyose1413_16400</name>
    <name evidence="8" type="ORF">SRL2020028_10210</name>
</gene>
<evidence type="ECO:0000256" key="3">
    <source>
        <dbReference type="ARBA" id="ARBA00022989"/>
    </source>
</evidence>
<dbReference type="InterPro" id="IPR050768">
    <property type="entry name" value="UPF0353/GerABKA_families"/>
</dbReference>
<evidence type="ECO:0000256" key="1">
    <source>
        <dbReference type="ARBA" id="ARBA00022475"/>
    </source>
</evidence>
<evidence type="ECO:0000256" key="5">
    <source>
        <dbReference type="SAM" id="MobiDB-lite"/>
    </source>
</evidence>
<accession>A0A9P3Q503</accession>
<dbReference type="Gene3D" id="3.40.50.410">
    <property type="entry name" value="von Willebrand factor, type A domain"/>
    <property type="match status" value="1"/>
</dbReference>
<keyword evidence="10" id="KW-1185">Reference proteome</keyword>
<sequence>MTIPGLGLVSVSGFERPWLFLLLLIPLGLAALYVWASIRRRRRLQRFADPELLATVAPRRPSPWRHVPMAVMLVALALLTVALTGPSRDIKVPRNRAVIMLAIDVSQSMRATDEPPNRLDAAKAAAKRFAQQLTPGVNLGLIGFSGTVNVLVSPTPDHAATVAALDNLRPGDSTAIGAALTAALQSVATVAAVLRSGDAPPPPARIVLLSDGKENKPENPDNSGSPPGAYVAARSAKDQGVPVSTIAFGTRAGTVELANQQVPVPVDDSMLKRIAELSGGQAYRASNVDDLNRSYNAVQQQVGYQTIQGPASAGWLRLGVLVATIGMLLGLLLNRRLPA</sequence>
<feature type="transmembrane region" description="Helical" evidence="6">
    <location>
        <begin position="18"/>
        <end position="36"/>
    </location>
</feature>
<keyword evidence="2 6" id="KW-0812">Transmembrane</keyword>
<dbReference type="AlphaFoldDB" id="A0A9P3Q503"/>
<feature type="region of interest" description="Disordered" evidence="5">
    <location>
        <begin position="209"/>
        <end position="228"/>
    </location>
</feature>
<dbReference type="GeneID" id="83629757"/>
<keyword evidence="4 6" id="KW-0472">Membrane</keyword>
<dbReference type="RefSeq" id="WP_238304935.1">
    <property type="nucleotide sequence ID" value="NZ_BRXE01000006.1"/>
</dbReference>
<evidence type="ECO:0000256" key="2">
    <source>
        <dbReference type="ARBA" id="ARBA00022692"/>
    </source>
</evidence>
<feature type="domain" description="VWFA" evidence="7">
    <location>
        <begin position="98"/>
        <end position="298"/>
    </location>
</feature>
<dbReference type="Proteomes" id="UP001165663">
    <property type="component" value="Unassembled WGS sequence"/>
</dbReference>
<dbReference type="NCBIfam" id="NF010238">
    <property type="entry name" value="PRK13685.1"/>
    <property type="match status" value="1"/>
</dbReference>
<dbReference type="EMBL" id="BRZI01000008">
    <property type="protein sequence ID" value="GLD29757.1"/>
    <property type="molecule type" value="Genomic_DNA"/>
</dbReference>
<dbReference type="PANTHER" id="PTHR22550:SF5">
    <property type="entry name" value="LEUCINE ZIPPER PROTEIN 4"/>
    <property type="match status" value="1"/>
</dbReference>
<dbReference type="Proteomes" id="UP001064782">
    <property type="component" value="Unassembled WGS sequence"/>
</dbReference>
<dbReference type="SMART" id="SM00327">
    <property type="entry name" value="VWA"/>
    <property type="match status" value="1"/>
</dbReference>
<dbReference type="EMBL" id="BRXE01000006">
    <property type="protein sequence ID" value="GLB81765.1"/>
    <property type="molecule type" value="Genomic_DNA"/>
</dbReference>
<evidence type="ECO:0000256" key="6">
    <source>
        <dbReference type="SAM" id="Phobius"/>
    </source>
</evidence>